<dbReference type="SMART" id="SM00388">
    <property type="entry name" value="HisKA"/>
    <property type="match status" value="1"/>
</dbReference>
<dbReference type="SMART" id="SM00448">
    <property type="entry name" value="REC"/>
    <property type="match status" value="1"/>
</dbReference>
<dbReference type="InterPro" id="IPR019247">
    <property type="entry name" value="Histidine_kinase_BarA_N"/>
</dbReference>
<dbReference type="InterPro" id="IPR011006">
    <property type="entry name" value="CheY-like_superfamily"/>
</dbReference>
<keyword evidence="7" id="KW-0808">Transferase</keyword>
<dbReference type="RefSeq" id="WP_126157842.1">
    <property type="nucleotide sequence ID" value="NZ_RQXW01000004.1"/>
</dbReference>
<dbReference type="EMBL" id="RQXW01000004">
    <property type="protein sequence ID" value="RTE66739.1"/>
    <property type="molecule type" value="Genomic_DNA"/>
</dbReference>
<dbReference type="CDD" id="cd17546">
    <property type="entry name" value="REC_hyHK_CKI1_RcsC-like"/>
    <property type="match status" value="1"/>
</dbReference>
<dbReference type="InterPro" id="IPR036890">
    <property type="entry name" value="HATPase_C_sf"/>
</dbReference>
<dbReference type="PANTHER" id="PTHR45339">
    <property type="entry name" value="HYBRID SIGNAL TRANSDUCTION HISTIDINE KINASE J"/>
    <property type="match status" value="1"/>
</dbReference>
<reference evidence="20 21" key="1">
    <citation type="submission" date="2018-11" db="EMBL/GenBank/DDBJ databases">
        <title>The draft genome sequence of Amphritea opalescens ANRC-JH13T.</title>
        <authorList>
            <person name="Fang Z."/>
            <person name="Zhang Y."/>
            <person name="Han X."/>
        </authorList>
    </citation>
    <scope>NUCLEOTIDE SEQUENCE [LARGE SCALE GENOMIC DNA]</scope>
    <source>
        <strain evidence="20 21">ANRC-JH13</strain>
    </source>
</reference>
<dbReference type="SUPFAM" id="SSF47226">
    <property type="entry name" value="Histidine-containing phosphotransfer domain, HPT domain"/>
    <property type="match status" value="1"/>
</dbReference>
<keyword evidence="6 15" id="KW-0597">Phosphoprotein</keyword>
<dbReference type="SUPFAM" id="SSF55874">
    <property type="entry name" value="ATPase domain of HSP90 chaperone/DNA topoisomerase II/histidine kinase"/>
    <property type="match status" value="1"/>
</dbReference>
<keyword evidence="9" id="KW-0547">Nucleotide-binding</keyword>
<dbReference type="Pfam" id="PF00072">
    <property type="entry name" value="Response_reg"/>
    <property type="match status" value="1"/>
</dbReference>
<evidence type="ECO:0000313" key="21">
    <source>
        <dbReference type="Proteomes" id="UP000283087"/>
    </source>
</evidence>
<evidence type="ECO:0000256" key="5">
    <source>
        <dbReference type="ARBA" id="ARBA00022519"/>
    </source>
</evidence>
<dbReference type="PROSITE" id="PS50885">
    <property type="entry name" value="HAMP"/>
    <property type="match status" value="1"/>
</dbReference>
<dbReference type="Proteomes" id="UP000283087">
    <property type="component" value="Unassembled WGS sequence"/>
</dbReference>
<evidence type="ECO:0000256" key="8">
    <source>
        <dbReference type="ARBA" id="ARBA00022692"/>
    </source>
</evidence>
<dbReference type="InterPro" id="IPR008207">
    <property type="entry name" value="Sig_transdc_His_kin_Hpt_dom"/>
</dbReference>
<dbReference type="OrthoDB" id="6724607at2"/>
<evidence type="ECO:0000256" key="7">
    <source>
        <dbReference type="ARBA" id="ARBA00022679"/>
    </source>
</evidence>
<feature type="modified residue" description="4-aspartylphosphate" evidence="15">
    <location>
        <position position="721"/>
    </location>
</feature>
<keyword evidence="11" id="KW-0067">ATP-binding</keyword>
<evidence type="ECO:0000256" key="13">
    <source>
        <dbReference type="ARBA" id="ARBA00023012"/>
    </source>
</evidence>
<dbReference type="GO" id="GO:0000155">
    <property type="term" value="F:phosphorelay sensor kinase activity"/>
    <property type="evidence" value="ECO:0007669"/>
    <property type="project" value="InterPro"/>
</dbReference>
<feature type="domain" description="HAMP" evidence="19">
    <location>
        <begin position="196"/>
        <end position="248"/>
    </location>
</feature>
<dbReference type="InterPro" id="IPR003594">
    <property type="entry name" value="HATPase_dom"/>
</dbReference>
<dbReference type="EC" id="2.7.13.3" evidence="3"/>
<keyword evidence="13" id="KW-0902">Two-component regulatory system</keyword>
<evidence type="ECO:0000256" key="3">
    <source>
        <dbReference type="ARBA" id="ARBA00012438"/>
    </source>
</evidence>
<dbReference type="PROSITE" id="PS50109">
    <property type="entry name" value="HIS_KIN"/>
    <property type="match status" value="1"/>
</dbReference>
<proteinExistence type="predicted"/>
<evidence type="ECO:0000256" key="11">
    <source>
        <dbReference type="ARBA" id="ARBA00022840"/>
    </source>
</evidence>
<dbReference type="SMART" id="SM00387">
    <property type="entry name" value="HATPase_c"/>
    <property type="match status" value="1"/>
</dbReference>
<dbReference type="Gene3D" id="3.30.565.10">
    <property type="entry name" value="Histidine kinase-like ATPase, C-terminal domain"/>
    <property type="match status" value="1"/>
</dbReference>
<dbReference type="PRINTS" id="PR00344">
    <property type="entry name" value="BCTRLSENSOR"/>
</dbReference>
<evidence type="ECO:0000259" key="19">
    <source>
        <dbReference type="PROSITE" id="PS50885"/>
    </source>
</evidence>
<name>A0A430KTA9_9GAMM</name>
<sequence length="894" mass="99412">MIDNKYFKYGIRQQVLLITLIPLVLMTLVLAGYFISTRVDDNKTALIERGETMSRLLAQASEFGLISGLTHQLEALSQGPTQEDDVADVIFSDTTGEILYRAETFTLHLDLKMQPSHHLGDDIWLFTTPVTTQGIVIGDSPETKSTQAEQELLGWVTVAMSTKPMHQRESFIVTNSLLILLGGLIGTFIIAARFAERLAKPVINLTSVVKKLEEGQLDARVDTQSYAELGLLENGINLLAEQVQSSKLVLESQVEKATAQLRQTMHNLEVQNSALEFARQHADQANRAKDNFLARMSHELRTPLTSILGFTNMLRQTDLSFEQLEHCRIINQTSTMLLSIIDDILDFAKLQSDAITLEQVSFNPELVIFEALEMQSQSAAAKGLELAYQIDEAAYEDVLGDPTRLRQIATNLISNAIKFTDSGQILVFLQVIEEDAENKKMRLCIRDTGIGITDEQQTLLFNAFAQADSSITRRFGGSGLGLVIVQKLVELMQGQVELNSQWGKGTQVCCDFMVKVNPQPSLEQTIQSAQNEVIIFDRHPESLTSLCDIARPLTAKVHACATLQSLEKTLAQVQEQSSALIFGLSANPDIANQQKLKIAGLFSSFKGNILLLMPALTGNVSEYTQLGNFPHLTIKSKPLHRTALKRWLGCAITNSDQQQPSSNTQSLLAETTAVIAEDNDFNRLLLRKILESAGATVIEASNGQQALSRIHEVQPDIVIMDVHMPVMDGIEATREARKSFPQLPIVALTADVITSEEQALRQAGVSQIEYKPINDSRLLKLLANLCRENKPLDMNNFDEEPAETTNLIKYKLSKEDLHEELSTQINSLHQAFSRTDLKGIRDHSHQLTGLAGLCELPELENCSIELNEAAKAGGLREIWQVLWRLERLITHQQY</sequence>
<dbReference type="InterPro" id="IPR003660">
    <property type="entry name" value="HAMP_dom"/>
</dbReference>
<dbReference type="CDD" id="cd06225">
    <property type="entry name" value="HAMP"/>
    <property type="match status" value="1"/>
</dbReference>
<dbReference type="Gene3D" id="1.10.287.130">
    <property type="match status" value="1"/>
</dbReference>
<evidence type="ECO:0000256" key="14">
    <source>
        <dbReference type="ARBA" id="ARBA00023136"/>
    </source>
</evidence>
<dbReference type="SUPFAM" id="SSF47384">
    <property type="entry name" value="Homodimeric domain of signal transducing histidine kinase"/>
    <property type="match status" value="1"/>
</dbReference>
<dbReference type="FunFam" id="1.10.287.130:FF:000004">
    <property type="entry name" value="Ethylene receptor 1"/>
    <property type="match status" value="1"/>
</dbReference>
<feature type="transmembrane region" description="Helical" evidence="16">
    <location>
        <begin position="15"/>
        <end position="35"/>
    </location>
</feature>
<organism evidence="20 21">
    <name type="scientific">Amphritea opalescens</name>
    <dbReference type="NCBI Taxonomy" id="2490544"/>
    <lineage>
        <taxon>Bacteria</taxon>
        <taxon>Pseudomonadati</taxon>
        <taxon>Pseudomonadota</taxon>
        <taxon>Gammaproteobacteria</taxon>
        <taxon>Oceanospirillales</taxon>
        <taxon>Oceanospirillaceae</taxon>
        <taxon>Amphritea</taxon>
    </lineage>
</organism>
<evidence type="ECO:0000259" key="18">
    <source>
        <dbReference type="PROSITE" id="PS50110"/>
    </source>
</evidence>
<gene>
    <name evidence="20" type="ORF">EH243_06580</name>
</gene>
<evidence type="ECO:0000256" key="16">
    <source>
        <dbReference type="SAM" id="Phobius"/>
    </source>
</evidence>
<comment type="catalytic activity">
    <reaction evidence="1">
        <text>ATP + protein L-histidine = ADP + protein N-phospho-L-histidine.</text>
        <dbReference type="EC" id="2.7.13.3"/>
    </reaction>
</comment>
<protein>
    <recommendedName>
        <fullName evidence="3">histidine kinase</fullName>
        <ecNumber evidence="3">2.7.13.3</ecNumber>
    </recommendedName>
</protein>
<dbReference type="CDD" id="cd16922">
    <property type="entry name" value="HATPase_EvgS-ArcB-TorS-like"/>
    <property type="match status" value="1"/>
</dbReference>
<dbReference type="Pfam" id="PF02518">
    <property type="entry name" value="HATPase_c"/>
    <property type="match status" value="1"/>
</dbReference>
<dbReference type="InterPro" id="IPR001789">
    <property type="entry name" value="Sig_transdc_resp-reg_receiver"/>
</dbReference>
<evidence type="ECO:0000259" key="17">
    <source>
        <dbReference type="PROSITE" id="PS50109"/>
    </source>
</evidence>
<evidence type="ECO:0000256" key="9">
    <source>
        <dbReference type="ARBA" id="ARBA00022741"/>
    </source>
</evidence>
<evidence type="ECO:0000256" key="12">
    <source>
        <dbReference type="ARBA" id="ARBA00022989"/>
    </source>
</evidence>
<dbReference type="InterPro" id="IPR036097">
    <property type="entry name" value="HisK_dim/P_sf"/>
</dbReference>
<dbReference type="SMART" id="SM00304">
    <property type="entry name" value="HAMP"/>
    <property type="match status" value="1"/>
</dbReference>
<keyword evidence="4" id="KW-1003">Cell membrane</keyword>
<dbReference type="Gene3D" id="3.40.50.2300">
    <property type="match status" value="1"/>
</dbReference>
<dbReference type="GO" id="GO:0005524">
    <property type="term" value="F:ATP binding"/>
    <property type="evidence" value="ECO:0007669"/>
    <property type="project" value="UniProtKB-KW"/>
</dbReference>
<keyword evidence="10" id="KW-0418">Kinase</keyword>
<dbReference type="PROSITE" id="PS50110">
    <property type="entry name" value="RESPONSE_REGULATORY"/>
    <property type="match status" value="1"/>
</dbReference>
<dbReference type="InterPro" id="IPR036641">
    <property type="entry name" value="HPT_dom_sf"/>
</dbReference>
<evidence type="ECO:0000256" key="6">
    <source>
        <dbReference type="ARBA" id="ARBA00022553"/>
    </source>
</evidence>
<keyword evidence="21" id="KW-1185">Reference proteome</keyword>
<evidence type="ECO:0000256" key="2">
    <source>
        <dbReference type="ARBA" id="ARBA00004429"/>
    </source>
</evidence>
<dbReference type="InterPro" id="IPR004358">
    <property type="entry name" value="Sig_transdc_His_kin-like_C"/>
</dbReference>
<dbReference type="GO" id="GO:0005886">
    <property type="term" value="C:plasma membrane"/>
    <property type="evidence" value="ECO:0007669"/>
    <property type="project" value="UniProtKB-SubCell"/>
</dbReference>
<evidence type="ECO:0000256" key="10">
    <source>
        <dbReference type="ARBA" id="ARBA00022777"/>
    </source>
</evidence>
<dbReference type="FunFam" id="3.30.565.10:FF:000010">
    <property type="entry name" value="Sensor histidine kinase RcsC"/>
    <property type="match status" value="1"/>
</dbReference>
<dbReference type="SUPFAM" id="SSF52172">
    <property type="entry name" value="CheY-like"/>
    <property type="match status" value="1"/>
</dbReference>
<dbReference type="PANTHER" id="PTHR45339:SF1">
    <property type="entry name" value="HYBRID SIGNAL TRANSDUCTION HISTIDINE KINASE J"/>
    <property type="match status" value="1"/>
</dbReference>
<evidence type="ECO:0000256" key="1">
    <source>
        <dbReference type="ARBA" id="ARBA00000085"/>
    </source>
</evidence>
<dbReference type="Gene3D" id="6.10.340.10">
    <property type="match status" value="1"/>
</dbReference>
<dbReference type="CDD" id="cd00082">
    <property type="entry name" value="HisKA"/>
    <property type="match status" value="1"/>
</dbReference>
<dbReference type="AlphaFoldDB" id="A0A430KTA9"/>
<dbReference type="Pfam" id="PF01627">
    <property type="entry name" value="Hpt"/>
    <property type="match status" value="1"/>
</dbReference>
<dbReference type="InterPro" id="IPR003661">
    <property type="entry name" value="HisK_dim/P_dom"/>
</dbReference>
<feature type="domain" description="Response regulatory" evidence="18">
    <location>
        <begin position="672"/>
        <end position="786"/>
    </location>
</feature>
<keyword evidence="12 16" id="KW-1133">Transmembrane helix</keyword>
<dbReference type="Pfam" id="PF09984">
    <property type="entry name" value="sCache_4"/>
    <property type="match status" value="1"/>
</dbReference>
<evidence type="ECO:0000313" key="20">
    <source>
        <dbReference type="EMBL" id="RTE66739.1"/>
    </source>
</evidence>
<accession>A0A430KTA9</accession>
<dbReference type="Pfam" id="PF00512">
    <property type="entry name" value="HisKA"/>
    <property type="match status" value="1"/>
</dbReference>
<keyword evidence="8 16" id="KW-0812">Transmembrane</keyword>
<evidence type="ECO:0000256" key="4">
    <source>
        <dbReference type="ARBA" id="ARBA00022475"/>
    </source>
</evidence>
<comment type="subcellular location">
    <subcellularLocation>
        <location evidence="2">Cell inner membrane</location>
        <topology evidence="2">Multi-pass membrane protein</topology>
    </subcellularLocation>
</comment>
<feature type="domain" description="Histidine kinase" evidence="17">
    <location>
        <begin position="295"/>
        <end position="516"/>
    </location>
</feature>
<evidence type="ECO:0000256" key="15">
    <source>
        <dbReference type="PROSITE-ProRule" id="PRU00169"/>
    </source>
</evidence>
<keyword evidence="14 16" id="KW-0472">Membrane</keyword>
<comment type="caution">
    <text evidence="20">The sequence shown here is derived from an EMBL/GenBank/DDBJ whole genome shotgun (WGS) entry which is preliminary data.</text>
</comment>
<keyword evidence="5" id="KW-0997">Cell inner membrane</keyword>
<dbReference type="Gene3D" id="1.20.120.160">
    <property type="entry name" value="HPT domain"/>
    <property type="match status" value="1"/>
</dbReference>
<feature type="transmembrane region" description="Helical" evidence="16">
    <location>
        <begin position="170"/>
        <end position="195"/>
    </location>
</feature>
<dbReference type="SUPFAM" id="SSF158472">
    <property type="entry name" value="HAMP domain-like"/>
    <property type="match status" value="1"/>
</dbReference>
<dbReference type="InterPro" id="IPR005467">
    <property type="entry name" value="His_kinase_dom"/>
</dbReference>